<dbReference type="EMBL" id="JARKIB010000394">
    <property type="protein sequence ID" value="KAJ7711511.1"/>
    <property type="molecule type" value="Genomic_DNA"/>
</dbReference>
<evidence type="ECO:0000313" key="1">
    <source>
        <dbReference type="EMBL" id="KAJ7711511.1"/>
    </source>
</evidence>
<evidence type="ECO:0000313" key="2">
    <source>
        <dbReference type="Proteomes" id="UP001215598"/>
    </source>
</evidence>
<dbReference type="AlphaFoldDB" id="A0AAD7H494"/>
<comment type="caution">
    <text evidence="1">The sequence shown here is derived from an EMBL/GenBank/DDBJ whole genome shotgun (WGS) entry which is preliminary data.</text>
</comment>
<name>A0AAD7H494_9AGAR</name>
<gene>
    <name evidence="1" type="ORF">B0H16DRAFT_1816706</name>
</gene>
<proteinExistence type="predicted"/>
<accession>A0AAD7H494</accession>
<protein>
    <submittedName>
        <fullName evidence="1">Uncharacterized protein</fullName>
    </submittedName>
</protein>
<organism evidence="1 2">
    <name type="scientific">Mycena metata</name>
    <dbReference type="NCBI Taxonomy" id="1033252"/>
    <lineage>
        <taxon>Eukaryota</taxon>
        <taxon>Fungi</taxon>
        <taxon>Dikarya</taxon>
        <taxon>Basidiomycota</taxon>
        <taxon>Agaricomycotina</taxon>
        <taxon>Agaricomycetes</taxon>
        <taxon>Agaricomycetidae</taxon>
        <taxon>Agaricales</taxon>
        <taxon>Marasmiineae</taxon>
        <taxon>Mycenaceae</taxon>
        <taxon>Mycena</taxon>
    </lineage>
</organism>
<dbReference type="Proteomes" id="UP001215598">
    <property type="component" value="Unassembled WGS sequence"/>
</dbReference>
<keyword evidence="2" id="KW-1185">Reference proteome</keyword>
<reference evidence="1" key="1">
    <citation type="submission" date="2023-03" db="EMBL/GenBank/DDBJ databases">
        <title>Massive genome expansion in bonnet fungi (Mycena s.s.) driven by repeated elements and novel gene families across ecological guilds.</title>
        <authorList>
            <consortium name="Lawrence Berkeley National Laboratory"/>
            <person name="Harder C.B."/>
            <person name="Miyauchi S."/>
            <person name="Viragh M."/>
            <person name="Kuo A."/>
            <person name="Thoen E."/>
            <person name="Andreopoulos B."/>
            <person name="Lu D."/>
            <person name="Skrede I."/>
            <person name="Drula E."/>
            <person name="Henrissat B."/>
            <person name="Morin E."/>
            <person name="Kohler A."/>
            <person name="Barry K."/>
            <person name="LaButti K."/>
            <person name="Morin E."/>
            <person name="Salamov A."/>
            <person name="Lipzen A."/>
            <person name="Mereny Z."/>
            <person name="Hegedus B."/>
            <person name="Baldrian P."/>
            <person name="Stursova M."/>
            <person name="Weitz H."/>
            <person name="Taylor A."/>
            <person name="Grigoriev I.V."/>
            <person name="Nagy L.G."/>
            <person name="Martin F."/>
            <person name="Kauserud H."/>
        </authorList>
    </citation>
    <scope>NUCLEOTIDE SEQUENCE</scope>
    <source>
        <strain evidence="1">CBHHK182m</strain>
    </source>
</reference>
<sequence>MDASAIGRFHSTVAVLPAESMDVPAGGLARFLQQNLRFKVFLVAISVLEDRWATRTRNSLTARDLHEYYAARIRQNEFVATLVVTTLLRKRRGCFISSACCCIPWDSMAEFFLKECTETVALFRVSKQAIFLDYEEYDPHRTVEVIFVSRQPPRNFKRITVNDNPVLDFSTKEICSPAWTDAQRVVEATLLALSRVDGALLVETDSDGKVVGVQKESVDGLLADMVESPPERGHLADCLQGGGGGGFAEALALLCVRMKKPAATCLYAAEFHFLSVRPLRIPILAHACKLVNEYALDTALRFEPGSATRDKLDDVMERYIRPSVHLLDCALRPANTGWLRRHELTMLELILMHDAISNIMGFLFRLLDDGGQLPTDIPIEDRWNAPLPTEPATRFQLGKGKPRWSQTK</sequence>